<dbReference type="Pfam" id="PF02413">
    <property type="entry name" value="Caudo_TAP"/>
    <property type="match status" value="1"/>
</dbReference>
<dbReference type="eggNOG" id="COG2110">
    <property type="taxonomic scope" value="Bacteria"/>
</dbReference>
<keyword evidence="2" id="KW-1185">Reference proteome</keyword>
<proteinExistence type="predicted"/>
<dbReference type="Proteomes" id="UP000028630">
    <property type="component" value="Unassembled WGS sequence"/>
</dbReference>
<reference evidence="2" key="1">
    <citation type="submission" date="2014-05" db="EMBL/GenBank/DDBJ databases">
        <title>ATOL: Assembling a taxonomically balanced genome-scale reconstruction of the evolutionary history of the Enterobacteriaceae.</title>
        <authorList>
            <person name="Plunkett G. III"/>
            <person name="Neeno-Eckwall E.C."/>
            <person name="Glasner J.D."/>
            <person name="Perna N.T."/>
        </authorList>
    </citation>
    <scope>NUCLEOTIDE SEQUENCE [LARGE SCALE GENOMIC DNA]</scope>
    <source>
        <strain evidence="2">ATCC 49490</strain>
    </source>
</reference>
<dbReference type="InterPro" id="IPR051220">
    <property type="entry name" value="TFA_Chaperone"/>
</dbReference>
<evidence type="ECO:0000313" key="1">
    <source>
        <dbReference type="EMBL" id="KFB99477.1"/>
    </source>
</evidence>
<dbReference type="OrthoDB" id="8596093at2"/>
<evidence type="ECO:0000313" key="2">
    <source>
        <dbReference type="Proteomes" id="UP000028630"/>
    </source>
</evidence>
<dbReference type="PANTHER" id="PTHR34413">
    <property type="entry name" value="PROPHAGE TAIL FIBER ASSEMBLY PROTEIN HOMOLOG TFAE-RELATED-RELATED"/>
    <property type="match status" value="1"/>
</dbReference>
<organism evidence="1 2">
    <name type="scientific">Trabulsiella guamensis ATCC 49490</name>
    <dbReference type="NCBI Taxonomy" id="1005994"/>
    <lineage>
        <taxon>Bacteria</taxon>
        <taxon>Pseudomonadati</taxon>
        <taxon>Pseudomonadota</taxon>
        <taxon>Gammaproteobacteria</taxon>
        <taxon>Enterobacterales</taxon>
        <taxon>Enterobacteriaceae</taxon>
        <taxon>Trabulsiella</taxon>
    </lineage>
</organism>
<sequence>MNTTAAVIGYDGLATTPGIITVYRFNQVTREYLSSAVEYLAEGVGIPANSCTDAPPEGMKGKAVTRNAENTAWQLVPDHRGDTVYLKSTGQAFVVSLPGDYSEDVTTQAPLTIYDKWDGSAWVTDTAAQHAADVAVAEQQKATLLAAAQETISLWQTDLLLGTITDENRLKLIAWRQYMEDVSAVDVDHAPGLTWPPKPE</sequence>
<dbReference type="InterPro" id="IPR003458">
    <property type="entry name" value="Phage_T4_Gp38_tail_assem"/>
</dbReference>
<gene>
    <name evidence="1" type="ORF">GTGU_04134</name>
</gene>
<name>A0A084ZPT3_9ENTR</name>
<dbReference type="RefSeq" id="WP_038161674.1">
    <property type="nucleotide sequence ID" value="NZ_JMTB01000115.1"/>
</dbReference>
<accession>A0A084ZPT3</accession>
<dbReference type="AlphaFoldDB" id="A0A084ZPT3"/>
<protein>
    <submittedName>
        <fullName evidence="1">Tail fiber assembly protein</fullName>
    </submittedName>
</protein>
<dbReference type="EMBL" id="JMTB01000115">
    <property type="protein sequence ID" value="KFB99477.1"/>
    <property type="molecule type" value="Genomic_DNA"/>
</dbReference>
<dbReference type="PANTHER" id="PTHR34413:SF2">
    <property type="entry name" value="PROPHAGE TAIL FIBER ASSEMBLY PROTEIN HOMOLOG TFAE-RELATED"/>
    <property type="match status" value="1"/>
</dbReference>
<comment type="caution">
    <text evidence="1">The sequence shown here is derived from an EMBL/GenBank/DDBJ whole genome shotgun (WGS) entry which is preliminary data.</text>
</comment>